<dbReference type="PANTHER" id="PTHR48098:SF1">
    <property type="entry name" value="DIACYLGLYCEROL ACYLTRANSFERASE_MYCOLYLTRANSFERASE AG85A"/>
    <property type="match status" value="1"/>
</dbReference>
<dbReference type="EMBL" id="JAPRAT010000023">
    <property type="protein sequence ID" value="MCZ0703883.1"/>
    <property type="molecule type" value="Genomic_DNA"/>
</dbReference>
<evidence type="ECO:0000256" key="1">
    <source>
        <dbReference type="SAM" id="SignalP"/>
    </source>
</evidence>
<dbReference type="Proteomes" id="UP001084197">
    <property type="component" value="Unassembled WGS sequence"/>
</dbReference>
<name>A0A9J6REW6_9BACI</name>
<dbReference type="Gene3D" id="3.40.50.1820">
    <property type="entry name" value="alpha/beta hydrolase"/>
    <property type="match status" value="1"/>
</dbReference>
<organism evidence="2 3">
    <name type="scientific">Natronobacillus azotifigens</name>
    <dbReference type="NCBI Taxonomy" id="472978"/>
    <lineage>
        <taxon>Bacteria</taxon>
        <taxon>Bacillati</taxon>
        <taxon>Bacillota</taxon>
        <taxon>Bacilli</taxon>
        <taxon>Bacillales</taxon>
        <taxon>Bacillaceae</taxon>
        <taxon>Natronobacillus</taxon>
    </lineage>
</organism>
<keyword evidence="2" id="KW-0378">Hydrolase</keyword>
<keyword evidence="3" id="KW-1185">Reference proteome</keyword>
<proteinExistence type="predicted"/>
<comment type="caution">
    <text evidence="2">The sequence shown here is derived from an EMBL/GenBank/DDBJ whole genome shotgun (WGS) entry which is preliminary data.</text>
</comment>
<accession>A0A9J6REW6</accession>
<protein>
    <submittedName>
        <fullName evidence="2">Alpha/beta hydrolase-fold protein</fullName>
    </submittedName>
</protein>
<gene>
    <name evidence="2" type="ORF">OWO01_11735</name>
</gene>
<keyword evidence="1" id="KW-0732">Signal</keyword>
<dbReference type="InterPro" id="IPR029058">
    <property type="entry name" value="AB_hydrolase_fold"/>
</dbReference>
<dbReference type="InterPro" id="IPR000801">
    <property type="entry name" value="Esterase-like"/>
</dbReference>
<dbReference type="GO" id="GO:0016747">
    <property type="term" value="F:acyltransferase activity, transferring groups other than amino-acyl groups"/>
    <property type="evidence" value="ECO:0007669"/>
    <property type="project" value="TreeGrafter"/>
</dbReference>
<reference evidence="2" key="1">
    <citation type="submission" date="2022-11" db="EMBL/GenBank/DDBJ databases">
        <title>WGS of Natronobacillus azotifigens 24KS-1, an anaerobic diazotrophic haloalkaliphile from soda-rich habitats.</title>
        <authorList>
            <person name="Sorokin D.Y."/>
            <person name="Merkel A.Y."/>
        </authorList>
    </citation>
    <scope>NUCLEOTIDE SEQUENCE</scope>
    <source>
        <strain evidence="2">24KS-1</strain>
    </source>
</reference>
<dbReference type="AlphaFoldDB" id="A0A9J6REW6"/>
<dbReference type="SUPFAM" id="SSF53474">
    <property type="entry name" value="alpha/beta-Hydrolases"/>
    <property type="match status" value="1"/>
</dbReference>
<feature type="signal peptide" evidence="1">
    <location>
        <begin position="1"/>
        <end position="17"/>
    </location>
</feature>
<dbReference type="PANTHER" id="PTHR48098">
    <property type="entry name" value="ENTEROCHELIN ESTERASE-RELATED"/>
    <property type="match status" value="1"/>
</dbReference>
<dbReference type="Pfam" id="PF00756">
    <property type="entry name" value="Esterase"/>
    <property type="match status" value="1"/>
</dbReference>
<dbReference type="InterPro" id="IPR050583">
    <property type="entry name" value="Mycobacterial_A85_antigen"/>
</dbReference>
<dbReference type="GO" id="GO:0016787">
    <property type="term" value="F:hydrolase activity"/>
    <property type="evidence" value="ECO:0007669"/>
    <property type="project" value="UniProtKB-KW"/>
</dbReference>
<feature type="chain" id="PRO_5039925279" evidence="1">
    <location>
        <begin position="18"/>
        <end position="283"/>
    </location>
</feature>
<evidence type="ECO:0000313" key="2">
    <source>
        <dbReference type="EMBL" id="MCZ0703883.1"/>
    </source>
</evidence>
<sequence length="283" mass="32086">MNLKMLLPLFLFSPLIGCTSSTVDSTVLEEPPPNDFREKNPSIEHGEIEEITYYSDTVGVERNAHIYKPPGYSTEETYPVLYLLHGIGGDENEWIDQMNPQEILDNLYELEEIEPMLVVLPNGRAMEDDRPGSDIFASEKVKAFETFEYDLIDDLIPHVEANYPVSAMRDDRAIAGLSMGGGQSLNFGLTNIDMFGWVGAFSPAPNTKPVEELIPDHDLVKKNLHLLFLSCGVEDDLLPISDDFQAYLTEHDIPHVWFEEEGDHDPVVWSKGLYYFAQLLFKR</sequence>
<dbReference type="RefSeq" id="WP_268780645.1">
    <property type="nucleotide sequence ID" value="NZ_JAPRAT010000023.1"/>
</dbReference>
<evidence type="ECO:0000313" key="3">
    <source>
        <dbReference type="Proteomes" id="UP001084197"/>
    </source>
</evidence>